<dbReference type="EMBL" id="OU895880">
    <property type="protein sequence ID" value="CAG9810111.1"/>
    <property type="molecule type" value="Genomic_DNA"/>
</dbReference>
<dbReference type="PANTHER" id="PTHR24252">
    <property type="entry name" value="ACROSIN-RELATED"/>
    <property type="match status" value="1"/>
</dbReference>
<sequence>MELKVVIILIFLTSQTTSNAPYCFYELKVHRSNYTCVIDAGNLEFTNLNEIWGDHQENKQNKDVTMLTINKNSKEFLKQFPAKFCQVFQNLEFIDMSEASISTVSNNALDKCSKLLMIKFYKNKIREINENIFDKNGKLIELHLNYNKFMKLPELLFEKLEVLSFLDVSGNYIDYLPAGIFSSLSKLKTLKLDFNYLKSLNLAWFKNLRNLQDLDLSFNRVKELPENIFDALTNLRTLGLSNNKLAVINSNSFGYHPSLKTILLESNHIYSMDKKFILNNQVDVLNFKRNKCGKSLIYTTKDLMIKHLRGCFDNFTKDQEHQDFPFTPLDLLLTSTSTETSSTSRIIGTTSTKIVTSTTVPPTTSKTTKLRTTTTTKSTTTTSTTLKPSVVTIASSRLDAEETCGITENGTPLIVEGENFNRGSYPWMAVLINKTNDVHCGGVLVSRRKVLTAAHCIITKTRIVYSKDDLKVLLGSHDLSLIHEINRIVILIEDIKVHDNWNHELDAFINDIAVVVLSDEPDHNAKISPICLTSPDSPVLSVTEGTVIGYGKTEDTSKKYSQIPKRAHTPIHKIKTCIRQYPGIQQFASKTSFCGGHGNGTGACLGDSGGGLFASYNNTYYLFGIVSASLTNTKIGCDVHSYTLYTNVTMFFQWIQDIKPSEISNRGSFITPWSPTQPVESSAKKSSQLFQGGPVWTD</sequence>
<accession>A0A9N9WY06</accession>
<gene>
    <name evidence="8" type="ORF">CHIRRI_LOCUS12928</name>
</gene>
<dbReference type="InterPro" id="IPR032675">
    <property type="entry name" value="LRR_dom_sf"/>
</dbReference>
<keyword evidence="6" id="KW-0732">Signal</keyword>
<evidence type="ECO:0000256" key="6">
    <source>
        <dbReference type="SAM" id="SignalP"/>
    </source>
</evidence>
<dbReference type="OrthoDB" id="676979at2759"/>
<dbReference type="Pfam" id="PF13855">
    <property type="entry name" value="LRR_8"/>
    <property type="match status" value="1"/>
</dbReference>
<keyword evidence="1" id="KW-0433">Leucine-rich repeat</keyword>
<keyword evidence="9" id="KW-1185">Reference proteome</keyword>
<protein>
    <recommendedName>
        <fullName evidence="7">Peptidase S1 domain-containing protein</fullName>
    </recommendedName>
</protein>
<feature type="region of interest" description="Disordered" evidence="5">
    <location>
        <begin position="358"/>
        <end position="381"/>
    </location>
</feature>
<evidence type="ECO:0000256" key="1">
    <source>
        <dbReference type="ARBA" id="ARBA00022614"/>
    </source>
</evidence>
<evidence type="ECO:0000256" key="2">
    <source>
        <dbReference type="ARBA" id="ARBA00022737"/>
    </source>
</evidence>
<evidence type="ECO:0000256" key="3">
    <source>
        <dbReference type="ARBA" id="ARBA00023157"/>
    </source>
</evidence>
<dbReference type="Gene3D" id="3.80.10.10">
    <property type="entry name" value="Ribonuclease Inhibitor"/>
    <property type="match status" value="2"/>
</dbReference>
<feature type="compositionally biased region" description="Polar residues" evidence="5">
    <location>
        <begin position="674"/>
        <end position="690"/>
    </location>
</feature>
<dbReference type="PROSITE" id="PS50240">
    <property type="entry name" value="TRYPSIN_DOM"/>
    <property type="match status" value="1"/>
</dbReference>
<dbReference type="InterPro" id="IPR003591">
    <property type="entry name" value="Leu-rich_rpt_typical-subtyp"/>
</dbReference>
<evidence type="ECO:0000259" key="7">
    <source>
        <dbReference type="PROSITE" id="PS50240"/>
    </source>
</evidence>
<dbReference type="PANTHER" id="PTHR24252:SF7">
    <property type="entry name" value="HYALIN"/>
    <property type="match status" value="1"/>
</dbReference>
<dbReference type="PRINTS" id="PR00722">
    <property type="entry name" value="CHYMOTRYPSIN"/>
</dbReference>
<dbReference type="InterPro" id="IPR001611">
    <property type="entry name" value="Leu-rich_rpt"/>
</dbReference>
<dbReference type="GO" id="GO:0004252">
    <property type="term" value="F:serine-type endopeptidase activity"/>
    <property type="evidence" value="ECO:0007669"/>
    <property type="project" value="InterPro"/>
</dbReference>
<proteinExistence type="inferred from homology"/>
<dbReference type="CDD" id="cd00190">
    <property type="entry name" value="Tryp_SPc"/>
    <property type="match status" value="1"/>
</dbReference>
<dbReference type="AlphaFoldDB" id="A0A9N9WY06"/>
<feature type="signal peptide" evidence="6">
    <location>
        <begin position="1"/>
        <end position="18"/>
    </location>
</feature>
<dbReference type="SMART" id="SM00020">
    <property type="entry name" value="Tryp_SPc"/>
    <property type="match status" value="1"/>
</dbReference>
<dbReference type="InterPro" id="IPR001254">
    <property type="entry name" value="Trypsin_dom"/>
</dbReference>
<dbReference type="InterPro" id="IPR043504">
    <property type="entry name" value="Peptidase_S1_PA_chymotrypsin"/>
</dbReference>
<evidence type="ECO:0000256" key="4">
    <source>
        <dbReference type="ARBA" id="ARBA00024195"/>
    </source>
</evidence>
<dbReference type="GO" id="GO:0006508">
    <property type="term" value="P:proteolysis"/>
    <property type="evidence" value="ECO:0007669"/>
    <property type="project" value="InterPro"/>
</dbReference>
<keyword evidence="2" id="KW-0677">Repeat</keyword>
<feature type="chain" id="PRO_5040384943" description="Peptidase S1 domain-containing protein" evidence="6">
    <location>
        <begin position="19"/>
        <end position="698"/>
    </location>
</feature>
<evidence type="ECO:0000313" key="8">
    <source>
        <dbReference type="EMBL" id="CAG9810111.1"/>
    </source>
</evidence>
<reference evidence="8" key="2">
    <citation type="submission" date="2022-10" db="EMBL/GenBank/DDBJ databases">
        <authorList>
            <consortium name="ENA_rothamsted_submissions"/>
            <consortium name="culmorum"/>
            <person name="King R."/>
        </authorList>
    </citation>
    <scope>NUCLEOTIDE SEQUENCE</scope>
</reference>
<comment type="similarity">
    <text evidence="4">Belongs to the peptidase S1 family. CLIP subfamily.</text>
</comment>
<dbReference type="InterPro" id="IPR018114">
    <property type="entry name" value="TRYPSIN_HIS"/>
</dbReference>
<evidence type="ECO:0000313" key="9">
    <source>
        <dbReference type="Proteomes" id="UP001153620"/>
    </source>
</evidence>
<feature type="domain" description="Peptidase S1" evidence="7">
    <location>
        <begin position="414"/>
        <end position="660"/>
    </location>
</feature>
<name>A0A9N9WY06_9DIPT</name>
<evidence type="ECO:0000256" key="5">
    <source>
        <dbReference type="SAM" id="MobiDB-lite"/>
    </source>
</evidence>
<dbReference type="Gene3D" id="2.40.10.10">
    <property type="entry name" value="Trypsin-like serine proteases"/>
    <property type="match status" value="1"/>
</dbReference>
<dbReference type="SUPFAM" id="SSF50494">
    <property type="entry name" value="Trypsin-like serine proteases"/>
    <property type="match status" value="1"/>
</dbReference>
<organism evidence="8 9">
    <name type="scientific">Chironomus riparius</name>
    <dbReference type="NCBI Taxonomy" id="315576"/>
    <lineage>
        <taxon>Eukaryota</taxon>
        <taxon>Metazoa</taxon>
        <taxon>Ecdysozoa</taxon>
        <taxon>Arthropoda</taxon>
        <taxon>Hexapoda</taxon>
        <taxon>Insecta</taxon>
        <taxon>Pterygota</taxon>
        <taxon>Neoptera</taxon>
        <taxon>Endopterygota</taxon>
        <taxon>Diptera</taxon>
        <taxon>Nematocera</taxon>
        <taxon>Chironomoidea</taxon>
        <taxon>Chironomidae</taxon>
        <taxon>Chironominae</taxon>
        <taxon>Chironomus</taxon>
    </lineage>
</organism>
<dbReference type="InterPro" id="IPR001314">
    <property type="entry name" value="Peptidase_S1A"/>
</dbReference>
<dbReference type="Pfam" id="PF00089">
    <property type="entry name" value="Trypsin"/>
    <property type="match status" value="1"/>
</dbReference>
<dbReference type="Proteomes" id="UP001153620">
    <property type="component" value="Chromosome 4"/>
</dbReference>
<dbReference type="InterPro" id="IPR009003">
    <property type="entry name" value="Peptidase_S1_PA"/>
</dbReference>
<reference evidence="8" key="1">
    <citation type="submission" date="2022-01" db="EMBL/GenBank/DDBJ databases">
        <authorList>
            <person name="King R."/>
        </authorList>
    </citation>
    <scope>NUCLEOTIDE SEQUENCE</scope>
</reference>
<dbReference type="SUPFAM" id="SSF52058">
    <property type="entry name" value="L domain-like"/>
    <property type="match status" value="1"/>
</dbReference>
<keyword evidence="3" id="KW-1015">Disulfide bond</keyword>
<dbReference type="PROSITE" id="PS00134">
    <property type="entry name" value="TRYPSIN_HIS"/>
    <property type="match status" value="1"/>
</dbReference>
<feature type="region of interest" description="Disordered" evidence="5">
    <location>
        <begin position="674"/>
        <end position="698"/>
    </location>
</feature>
<dbReference type="SMART" id="SM00369">
    <property type="entry name" value="LRR_TYP"/>
    <property type="match status" value="6"/>
</dbReference>
<dbReference type="PROSITE" id="PS51450">
    <property type="entry name" value="LRR"/>
    <property type="match status" value="2"/>
</dbReference>